<name>G7VWL3_PAETH</name>
<sequence>MNEECVKETVGKLSINRQRSEIFVIVIFFTYSTSALPGSHRRNGTSCVHQALGPQIIAEGLAQINLKEE</sequence>
<evidence type="ECO:0000313" key="1">
    <source>
        <dbReference type="EMBL" id="AET57078.1"/>
    </source>
</evidence>
<accession>G7VWL3</accession>
<proteinExistence type="predicted"/>
<reference key="2">
    <citation type="submission" date="2011-11" db="EMBL/GenBank/DDBJ databases">
        <authorList>
            <person name="Shin S.H."/>
            <person name="Kim S."/>
            <person name="Kim J.Y."/>
        </authorList>
    </citation>
    <scope>NUCLEOTIDE SEQUENCE</scope>
    <source>
        <strain>HPL-003</strain>
    </source>
</reference>
<dbReference type="KEGG" id="pta:HPL003_01470"/>
<protein>
    <submittedName>
        <fullName evidence="1">Uncharacterized protein</fullName>
    </submittedName>
</protein>
<dbReference type="AlphaFoldDB" id="G7VWL3"/>
<dbReference type="HOGENOM" id="CLU_2772080_0_0_9"/>
<gene>
    <name evidence="1" type="ordered locus">HPL003_01470</name>
</gene>
<reference evidence="1 2" key="3">
    <citation type="journal article" date="2012" name="J. Bacteriol.">
        <title>Genome Sequence of Paenibacillus terrae HPL-003, a Xylanase-Producing Bacterium Isolated from Soil Found in Forest Residue.</title>
        <authorList>
            <person name="Shin S.H."/>
            <person name="Kim S."/>
            <person name="Kim J.Y."/>
            <person name="Song H.Y."/>
            <person name="Cho S.J."/>
            <person name="Kim D.R."/>
            <person name="Lee K.I."/>
            <person name="Lim H.K."/>
            <person name="Park N.J."/>
            <person name="Hwang I.T."/>
            <person name="Yang K.S."/>
        </authorList>
    </citation>
    <scope>NUCLEOTIDE SEQUENCE [LARGE SCALE GENOMIC DNA]</scope>
    <source>
        <strain evidence="1 2">HPL-003</strain>
    </source>
</reference>
<organism evidence="1 2">
    <name type="scientific">Paenibacillus terrae (strain HPL-003)</name>
    <dbReference type="NCBI Taxonomy" id="985665"/>
    <lineage>
        <taxon>Bacteria</taxon>
        <taxon>Bacillati</taxon>
        <taxon>Bacillota</taxon>
        <taxon>Bacilli</taxon>
        <taxon>Bacillales</taxon>
        <taxon>Paenibacillaceae</taxon>
        <taxon>Paenibacillus</taxon>
    </lineage>
</organism>
<dbReference type="EMBL" id="CP003107">
    <property type="protein sequence ID" value="AET57078.1"/>
    <property type="molecule type" value="Genomic_DNA"/>
</dbReference>
<dbReference type="STRING" id="985665.HPL003_01470"/>
<dbReference type="Proteomes" id="UP000005876">
    <property type="component" value="Chromosome"/>
</dbReference>
<evidence type="ECO:0000313" key="2">
    <source>
        <dbReference type="Proteomes" id="UP000005876"/>
    </source>
</evidence>
<reference evidence="2" key="1">
    <citation type="submission" date="2011-11" db="EMBL/GenBank/DDBJ databases">
        <title>Complete sequence of Paenibacillus terrae HPL-003.</title>
        <authorList>
            <person name="Shin S.H."/>
            <person name="Kim S."/>
            <person name="Kim J.Y."/>
        </authorList>
    </citation>
    <scope>NUCLEOTIDE SEQUENCE [LARGE SCALE GENOMIC DNA]</scope>
    <source>
        <strain evidence="2">HPL-003</strain>
    </source>
</reference>